<protein>
    <submittedName>
        <fullName evidence="1">Uncharacterized protein</fullName>
    </submittedName>
</protein>
<sequence length="56" mass="6777">MIEFTQNRGFFFQSNEYFLKNNKTIKEKKNIRSFLWFMTCTFCSQAVIRSRASLKP</sequence>
<dbReference type="EMBL" id="GBXM01072295">
    <property type="protein sequence ID" value="JAH36282.1"/>
    <property type="molecule type" value="Transcribed_RNA"/>
</dbReference>
<name>A0A0E9S512_ANGAN</name>
<dbReference type="AlphaFoldDB" id="A0A0E9S512"/>
<reference evidence="1" key="2">
    <citation type="journal article" date="2015" name="Fish Shellfish Immunol.">
        <title>Early steps in the European eel (Anguilla anguilla)-Vibrio vulnificus interaction in the gills: Role of the RtxA13 toxin.</title>
        <authorList>
            <person name="Callol A."/>
            <person name="Pajuelo D."/>
            <person name="Ebbesson L."/>
            <person name="Teles M."/>
            <person name="MacKenzie S."/>
            <person name="Amaro C."/>
        </authorList>
    </citation>
    <scope>NUCLEOTIDE SEQUENCE</scope>
</reference>
<accession>A0A0E9S512</accession>
<proteinExistence type="predicted"/>
<reference evidence="1" key="1">
    <citation type="submission" date="2014-11" db="EMBL/GenBank/DDBJ databases">
        <authorList>
            <person name="Amaro Gonzalez C."/>
        </authorList>
    </citation>
    <scope>NUCLEOTIDE SEQUENCE</scope>
</reference>
<organism evidence="1">
    <name type="scientific">Anguilla anguilla</name>
    <name type="common">European freshwater eel</name>
    <name type="synonym">Muraena anguilla</name>
    <dbReference type="NCBI Taxonomy" id="7936"/>
    <lineage>
        <taxon>Eukaryota</taxon>
        <taxon>Metazoa</taxon>
        <taxon>Chordata</taxon>
        <taxon>Craniata</taxon>
        <taxon>Vertebrata</taxon>
        <taxon>Euteleostomi</taxon>
        <taxon>Actinopterygii</taxon>
        <taxon>Neopterygii</taxon>
        <taxon>Teleostei</taxon>
        <taxon>Anguilliformes</taxon>
        <taxon>Anguillidae</taxon>
        <taxon>Anguilla</taxon>
    </lineage>
</organism>
<evidence type="ECO:0000313" key="1">
    <source>
        <dbReference type="EMBL" id="JAH36282.1"/>
    </source>
</evidence>